<evidence type="ECO:0000256" key="1">
    <source>
        <dbReference type="SAM" id="SignalP"/>
    </source>
</evidence>
<feature type="chain" id="PRO_5047035494" evidence="1">
    <location>
        <begin position="29"/>
        <end position="90"/>
    </location>
</feature>
<dbReference type="RefSeq" id="WP_061964807.1">
    <property type="nucleotide sequence ID" value="NZ_FNBZ01000001.1"/>
</dbReference>
<protein>
    <submittedName>
        <fullName evidence="2">Uncharacterized protein</fullName>
    </submittedName>
</protein>
<gene>
    <name evidence="2" type="ORF">SAMN05421844_101799</name>
</gene>
<name>A0ABY0NHZ3_9HYPH</name>
<proteinExistence type="predicted"/>
<sequence>MLTTRIIAAAFGAATLLGAAMSTAPASAAPISAGTALASGAETGLVQQAWHRGRPHYGPRRHYRPRCWTESRRIWNGHRWIRRAVRVCRR</sequence>
<feature type="signal peptide" evidence="1">
    <location>
        <begin position="1"/>
        <end position="28"/>
    </location>
</feature>
<accession>A0ABY0NHZ3</accession>
<organism evidence="2 3">
    <name type="scientific">Bosea robiniae</name>
    <dbReference type="NCBI Taxonomy" id="1036780"/>
    <lineage>
        <taxon>Bacteria</taxon>
        <taxon>Pseudomonadati</taxon>
        <taxon>Pseudomonadota</taxon>
        <taxon>Alphaproteobacteria</taxon>
        <taxon>Hyphomicrobiales</taxon>
        <taxon>Boseaceae</taxon>
        <taxon>Bosea</taxon>
    </lineage>
</organism>
<evidence type="ECO:0000313" key="2">
    <source>
        <dbReference type="EMBL" id="SDF51479.1"/>
    </source>
</evidence>
<keyword evidence="3" id="KW-1185">Reference proteome</keyword>
<dbReference type="Proteomes" id="UP000199468">
    <property type="component" value="Unassembled WGS sequence"/>
</dbReference>
<reference evidence="2 3" key="1">
    <citation type="submission" date="2016-10" db="EMBL/GenBank/DDBJ databases">
        <authorList>
            <person name="Varghese N."/>
            <person name="Submissions S."/>
        </authorList>
    </citation>
    <scope>NUCLEOTIDE SEQUENCE [LARGE SCALE GENOMIC DNA]</scope>
    <source>
        <strain evidence="2 3">DSM 26672</strain>
    </source>
</reference>
<evidence type="ECO:0000313" key="3">
    <source>
        <dbReference type="Proteomes" id="UP000199468"/>
    </source>
</evidence>
<comment type="caution">
    <text evidence="2">The sequence shown here is derived from an EMBL/GenBank/DDBJ whole genome shotgun (WGS) entry which is preliminary data.</text>
</comment>
<keyword evidence="1" id="KW-0732">Signal</keyword>
<dbReference type="EMBL" id="FNBZ01000001">
    <property type="protein sequence ID" value="SDF51479.1"/>
    <property type="molecule type" value="Genomic_DNA"/>
</dbReference>